<dbReference type="Proteomes" id="UP000192343">
    <property type="component" value="Unassembled WGS sequence"/>
</dbReference>
<reference evidence="1 2" key="1">
    <citation type="submission" date="2017-03" db="EMBL/GenBank/DDBJ databases">
        <title>Draft Genome sequence of Marispirochaeta sp. strain JC444.</title>
        <authorList>
            <person name="Shivani Y."/>
            <person name="Subhash Y."/>
            <person name="Sasikala C."/>
            <person name="Ramana C."/>
        </authorList>
    </citation>
    <scope>NUCLEOTIDE SEQUENCE [LARGE SCALE GENOMIC DNA]</scope>
    <source>
        <strain evidence="1 2">JC444</strain>
    </source>
</reference>
<keyword evidence="2" id="KW-1185">Reference proteome</keyword>
<comment type="caution">
    <text evidence="1">The sequence shown here is derived from an EMBL/GenBank/DDBJ whole genome shotgun (WGS) entry which is preliminary data.</text>
</comment>
<sequence>MGGLSKVTGIRYARRGTAPGKAVLIKTQTAIAERELEMYHNPGIASAPTVNDQVIEIPLGNRRIVVAAHNYRVEINPAAGETVVYSTNTAGDTEAARIHLKADGTIEINGSDKRLVTFDELDTAVHGMITALNTVLGTKLDGSGTPGSITLDISAAETTTVKTGG</sequence>
<accession>A0A1Y1S176</accession>
<dbReference type="EMBL" id="MWQY01000003">
    <property type="protein sequence ID" value="ORC37258.1"/>
    <property type="molecule type" value="Genomic_DNA"/>
</dbReference>
<name>A0A1Y1S176_9SPIO</name>
<dbReference type="RefSeq" id="WP_083048357.1">
    <property type="nucleotide sequence ID" value="NZ_MWQY01000003.1"/>
</dbReference>
<dbReference type="AlphaFoldDB" id="A0A1Y1S176"/>
<evidence type="ECO:0000313" key="2">
    <source>
        <dbReference type="Proteomes" id="UP000192343"/>
    </source>
</evidence>
<protein>
    <recommendedName>
        <fullName evidence="3">Baseplate assembly protein</fullName>
    </recommendedName>
</protein>
<gene>
    <name evidence="1" type="ORF">B4O97_03450</name>
</gene>
<dbReference type="OrthoDB" id="1493458at2"/>
<proteinExistence type="predicted"/>
<evidence type="ECO:0000313" key="1">
    <source>
        <dbReference type="EMBL" id="ORC37258.1"/>
    </source>
</evidence>
<organism evidence="1 2">
    <name type="scientific">Marispirochaeta aestuarii</name>
    <dbReference type="NCBI Taxonomy" id="1963862"/>
    <lineage>
        <taxon>Bacteria</taxon>
        <taxon>Pseudomonadati</taxon>
        <taxon>Spirochaetota</taxon>
        <taxon>Spirochaetia</taxon>
        <taxon>Spirochaetales</taxon>
        <taxon>Spirochaetaceae</taxon>
        <taxon>Marispirochaeta</taxon>
    </lineage>
</organism>
<evidence type="ECO:0008006" key="3">
    <source>
        <dbReference type="Google" id="ProtNLM"/>
    </source>
</evidence>
<dbReference type="STRING" id="1963862.B4O97_03450"/>